<dbReference type="Gene3D" id="1.10.287.10">
    <property type="entry name" value="S15/NS1, RNA-binding"/>
    <property type="match status" value="1"/>
</dbReference>
<dbReference type="GO" id="GO:1990904">
    <property type="term" value="C:ribonucleoprotein complex"/>
    <property type="evidence" value="ECO:0007669"/>
    <property type="project" value="UniProtKB-KW"/>
</dbReference>
<organism evidence="6 7">
    <name type="scientific">Euplotes crassus</name>
    <dbReference type="NCBI Taxonomy" id="5936"/>
    <lineage>
        <taxon>Eukaryota</taxon>
        <taxon>Sar</taxon>
        <taxon>Alveolata</taxon>
        <taxon>Ciliophora</taxon>
        <taxon>Intramacronucleata</taxon>
        <taxon>Spirotrichea</taxon>
        <taxon>Hypotrichia</taxon>
        <taxon>Euplotida</taxon>
        <taxon>Euplotidae</taxon>
        <taxon>Moneuplotes</taxon>
    </lineage>
</organism>
<dbReference type="GO" id="GO:0006412">
    <property type="term" value="P:translation"/>
    <property type="evidence" value="ECO:0007669"/>
    <property type="project" value="InterPro"/>
</dbReference>
<evidence type="ECO:0000313" key="6">
    <source>
        <dbReference type="EMBL" id="CAI2374204.1"/>
    </source>
</evidence>
<comment type="caution">
    <text evidence="6">The sequence shown here is derived from an EMBL/GenBank/DDBJ whole genome shotgun (WGS) entry which is preliminary data.</text>
</comment>
<reference evidence="6" key="1">
    <citation type="submission" date="2023-07" db="EMBL/GenBank/DDBJ databases">
        <authorList>
            <consortium name="AG Swart"/>
            <person name="Singh M."/>
            <person name="Singh A."/>
            <person name="Seah K."/>
            <person name="Emmerich C."/>
        </authorList>
    </citation>
    <scope>NUCLEOTIDE SEQUENCE</scope>
    <source>
        <strain evidence="6">DP1</strain>
    </source>
</reference>
<evidence type="ECO:0000256" key="3">
    <source>
        <dbReference type="ARBA" id="ARBA00023274"/>
    </source>
</evidence>
<dbReference type="Proteomes" id="UP001295684">
    <property type="component" value="Unassembled WGS sequence"/>
</dbReference>
<dbReference type="AlphaFoldDB" id="A0AAD1XK76"/>
<evidence type="ECO:0000256" key="2">
    <source>
        <dbReference type="ARBA" id="ARBA00022980"/>
    </source>
</evidence>
<dbReference type="SUPFAM" id="SSF47060">
    <property type="entry name" value="S15/NS1 RNA-binding domain"/>
    <property type="match status" value="1"/>
</dbReference>
<evidence type="ECO:0000313" key="5">
    <source>
        <dbReference type="EMBL" id="CAI2374203.1"/>
    </source>
</evidence>
<dbReference type="InterPro" id="IPR009068">
    <property type="entry name" value="uS15_NS1_RNA-bd_sf"/>
</dbReference>
<accession>A0AAD1XK76</accession>
<dbReference type="InterPro" id="IPR005290">
    <property type="entry name" value="Ribosomal_uS15_bac-type"/>
</dbReference>
<dbReference type="InterPro" id="IPR000589">
    <property type="entry name" value="Ribosomal_uS15"/>
</dbReference>
<evidence type="ECO:0008006" key="8">
    <source>
        <dbReference type="Google" id="ProtNLM"/>
    </source>
</evidence>
<evidence type="ECO:0000313" key="7">
    <source>
        <dbReference type="Proteomes" id="UP001295684"/>
    </source>
</evidence>
<name>A0AAD1XK76_EUPCR</name>
<proteinExistence type="inferred from homology"/>
<keyword evidence="7" id="KW-1185">Reference proteome</keyword>
<dbReference type="SMART" id="SM01387">
    <property type="entry name" value="Ribosomal_S15"/>
    <property type="match status" value="1"/>
</dbReference>
<dbReference type="PANTHER" id="PTHR23321:SF26">
    <property type="entry name" value="SMALL RIBOSOMAL SUBUNIT PROTEIN US15M"/>
    <property type="match status" value="1"/>
</dbReference>
<sequence length="187" mass="21489">MLISQRGFAHVSRAVPTNRHSYIEKIKNKKRRKYGSVKRFYDFHEARDPGLPGGIKRGGFLDTHFTGIENKTLLKNTASIGELQKARFEAFKHRFGNGIYDTGSAAMQAAVFCEKTISCIRHVQGNNNDSYAVQRLAHLLLKRRKALEYLKKKDFSKYSEIVHYYRVKDVVKGMHKGHFHPFCANKG</sequence>
<dbReference type="Pfam" id="PF00312">
    <property type="entry name" value="Ribosomal_S15"/>
    <property type="match status" value="1"/>
</dbReference>
<comment type="similarity">
    <text evidence="1 4">Belongs to the universal ribosomal protein uS15 family.</text>
</comment>
<dbReference type="EMBL" id="CAMPGE010015589">
    <property type="protein sequence ID" value="CAI2374203.1"/>
    <property type="molecule type" value="Genomic_DNA"/>
</dbReference>
<dbReference type="EMBL" id="CAMPGE010015590">
    <property type="protein sequence ID" value="CAI2374204.1"/>
    <property type="molecule type" value="Genomic_DNA"/>
</dbReference>
<gene>
    <name evidence="5" type="ORF">ECRASSUSDP1_LOCUS15555</name>
    <name evidence="6" type="ORF">ECRASSUSDP1_LOCUS15556</name>
</gene>
<evidence type="ECO:0000256" key="1">
    <source>
        <dbReference type="ARBA" id="ARBA00008434"/>
    </source>
</evidence>
<dbReference type="PANTHER" id="PTHR23321">
    <property type="entry name" value="RIBOSOMAL PROTEIN S15, BACTERIAL AND ORGANELLAR"/>
    <property type="match status" value="1"/>
</dbReference>
<keyword evidence="2 4" id="KW-0689">Ribosomal protein</keyword>
<protein>
    <recommendedName>
        <fullName evidence="8">Ribosomal protein S15</fullName>
    </recommendedName>
</protein>
<dbReference type="GO" id="GO:0005737">
    <property type="term" value="C:cytoplasm"/>
    <property type="evidence" value="ECO:0007669"/>
    <property type="project" value="UniProtKB-ARBA"/>
</dbReference>
<evidence type="ECO:0000256" key="4">
    <source>
        <dbReference type="RuleBase" id="RU003919"/>
    </source>
</evidence>
<dbReference type="GO" id="GO:0005840">
    <property type="term" value="C:ribosome"/>
    <property type="evidence" value="ECO:0007669"/>
    <property type="project" value="UniProtKB-KW"/>
</dbReference>
<keyword evidence="3 4" id="KW-0687">Ribonucleoprotein</keyword>
<dbReference type="GO" id="GO:0003735">
    <property type="term" value="F:structural constituent of ribosome"/>
    <property type="evidence" value="ECO:0007669"/>
    <property type="project" value="InterPro"/>
</dbReference>